<dbReference type="SUPFAM" id="SSF52540">
    <property type="entry name" value="P-loop containing nucleoside triphosphate hydrolases"/>
    <property type="match status" value="1"/>
</dbReference>
<dbReference type="InterPro" id="IPR027417">
    <property type="entry name" value="P-loop_NTPase"/>
</dbReference>
<protein>
    <submittedName>
        <fullName evidence="3">ATPase family associated with various cellular activities (AAA)</fullName>
    </submittedName>
</protein>
<dbReference type="GO" id="GO:0016887">
    <property type="term" value="F:ATP hydrolysis activity"/>
    <property type="evidence" value="ECO:0007669"/>
    <property type="project" value="InterPro"/>
</dbReference>
<dbReference type="EMBL" id="CACRYJ010000058">
    <property type="protein sequence ID" value="VZO39179.1"/>
    <property type="molecule type" value="Genomic_DNA"/>
</dbReference>
<dbReference type="Gene3D" id="1.10.8.80">
    <property type="entry name" value="Magnesium chelatase subunit I, C-Terminal domain"/>
    <property type="match status" value="1"/>
</dbReference>
<dbReference type="Pfam" id="PF07726">
    <property type="entry name" value="AAA_3"/>
    <property type="match status" value="1"/>
</dbReference>
<sequence length="320" mass="34645">MAQQQHTVDLTETGRSIDALQRSLRSVVHGRDEAVATAIAVFLAQGHLLLEDVPGVGKTTLAKALAASVEGTVGRIQFTPDLLPSDLTGVTIYKQESAEFEFHPGPLFATVVIGDEINRASPKTQSALLESMQERQVTVDGLSHPLPEPFMVIATQNPVEMEGTYPLPEAQRDRFMAQSSIGYPPAQDELELLASGGFRDPLEAVTPVLSQAETLRIIAEVKEIFVSDAVLRYVLSLVRATRDHAHVELGASPRAGLQLVALSKARAVMAGRDFVLPDDVQHNTLPVLAHRLALTRSARRGRAEAPEILDEILRTVPVPA</sequence>
<dbReference type="Pfam" id="PF17863">
    <property type="entry name" value="AAA_lid_2"/>
    <property type="match status" value="1"/>
</dbReference>
<evidence type="ECO:0000313" key="4">
    <source>
        <dbReference type="Proteomes" id="UP000419743"/>
    </source>
</evidence>
<dbReference type="InterPro" id="IPR011703">
    <property type="entry name" value="ATPase_AAA-3"/>
</dbReference>
<dbReference type="RefSeq" id="WP_156742525.1">
    <property type="nucleotide sequence ID" value="NZ_CACRYJ010000058.1"/>
</dbReference>
<dbReference type="CDD" id="cd00009">
    <property type="entry name" value="AAA"/>
    <property type="match status" value="1"/>
</dbReference>
<dbReference type="PANTHER" id="PTHR42759:SF5">
    <property type="entry name" value="METHANOL DEHYDROGENASE REGULATOR"/>
    <property type="match status" value="1"/>
</dbReference>
<dbReference type="PIRSF" id="PIRSF002849">
    <property type="entry name" value="AAA_ATPase_chaperone_MoxR_prd"/>
    <property type="match status" value="1"/>
</dbReference>
<evidence type="ECO:0000259" key="1">
    <source>
        <dbReference type="Pfam" id="PF07726"/>
    </source>
</evidence>
<accession>A0A7M4DNZ3</accession>
<keyword evidence="4" id="KW-1185">Reference proteome</keyword>
<reference evidence="3 4" key="1">
    <citation type="submission" date="2019-11" db="EMBL/GenBank/DDBJ databases">
        <authorList>
            <person name="Criscuolo A."/>
        </authorList>
    </citation>
    <scope>NUCLEOTIDE SEQUENCE [LARGE SCALE GENOMIC DNA]</scope>
    <source>
        <strain evidence="3">CIP111667</strain>
    </source>
</reference>
<organism evidence="3 4">
    <name type="scientific">Occultella aeris</name>
    <dbReference type="NCBI Taxonomy" id="2761496"/>
    <lineage>
        <taxon>Bacteria</taxon>
        <taxon>Bacillati</taxon>
        <taxon>Actinomycetota</taxon>
        <taxon>Actinomycetes</taxon>
        <taxon>Micrococcales</taxon>
        <taxon>Ruaniaceae</taxon>
        <taxon>Occultella</taxon>
    </lineage>
</organism>
<comment type="caution">
    <text evidence="3">The sequence shown here is derived from an EMBL/GenBank/DDBJ whole genome shotgun (WGS) entry which is preliminary data.</text>
</comment>
<gene>
    <name evidence="3" type="ORF">HALOF300_03874</name>
</gene>
<evidence type="ECO:0000313" key="3">
    <source>
        <dbReference type="EMBL" id="VZO39179.1"/>
    </source>
</evidence>
<feature type="domain" description="ChlI/MoxR AAA lid" evidence="2">
    <location>
        <begin position="239"/>
        <end position="312"/>
    </location>
</feature>
<proteinExistence type="predicted"/>
<dbReference type="Proteomes" id="UP000419743">
    <property type="component" value="Unassembled WGS sequence"/>
</dbReference>
<evidence type="ECO:0000259" key="2">
    <source>
        <dbReference type="Pfam" id="PF17863"/>
    </source>
</evidence>
<dbReference type="InterPro" id="IPR041628">
    <property type="entry name" value="ChlI/MoxR_AAA_lid"/>
</dbReference>
<dbReference type="GO" id="GO:0005524">
    <property type="term" value="F:ATP binding"/>
    <property type="evidence" value="ECO:0007669"/>
    <property type="project" value="InterPro"/>
</dbReference>
<feature type="domain" description="ATPase AAA-3" evidence="1">
    <location>
        <begin position="47"/>
        <end position="176"/>
    </location>
</feature>
<dbReference type="PANTHER" id="PTHR42759">
    <property type="entry name" value="MOXR FAMILY PROTEIN"/>
    <property type="match status" value="1"/>
</dbReference>
<dbReference type="Gene3D" id="3.40.50.300">
    <property type="entry name" value="P-loop containing nucleotide triphosphate hydrolases"/>
    <property type="match status" value="1"/>
</dbReference>
<dbReference type="InterPro" id="IPR050764">
    <property type="entry name" value="CbbQ/NirQ/NorQ/GpvN"/>
</dbReference>
<dbReference type="AlphaFoldDB" id="A0A7M4DNZ3"/>
<name>A0A7M4DNZ3_9MICO</name>